<keyword evidence="3" id="KW-1185">Reference proteome</keyword>
<dbReference type="HOGENOM" id="CLU_2501355_0_0_1"/>
<accession>A0A0C3VTU9</accession>
<sequence length="86" mass="9902">MFDSDQIRIAAERVFSLLFSITARKKNSRMFAGCFTLITFDWFGFQKSTSVPQMANVAPVPFSPKDRDIQVHFCFNVFILWTSLAL</sequence>
<dbReference type="EMBL" id="CM001222">
    <property type="protein sequence ID" value="AES74797.2"/>
    <property type="molecule type" value="Genomic_DNA"/>
</dbReference>
<reference evidence="1 3" key="2">
    <citation type="journal article" date="2014" name="BMC Genomics">
        <title>An improved genome release (version Mt4.0) for the model legume Medicago truncatula.</title>
        <authorList>
            <person name="Tang H."/>
            <person name="Krishnakumar V."/>
            <person name="Bidwell S."/>
            <person name="Rosen B."/>
            <person name="Chan A."/>
            <person name="Zhou S."/>
            <person name="Gentzbittel L."/>
            <person name="Childs K.L."/>
            <person name="Yandell M."/>
            <person name="Gundlach H."/>
            <person name="Mayer K.F."/>
            <person name="Schwartz D.C."/>
            <person name="Town C.D."/>
        </authorList>
    </citation>
    <scope>GENOME REANNOTATION</scope>
    <source>
        <strain evidence="2 3">cv. Jemalong A17</strain>
    </source>
</reference>
<reference evidence="1 3" key="1">
    <citation type="journal article" date="2011" name="Nature">
        <title>The Medicago genome provides insight into the evolution of rhizobial symbioses.</title>
        <authorList>
            <person name="Young N.D."/>
            <person name="Debelle F."/>
            <person name="Oldroyd G.E."/>
            <person name="Geurts R."/>
            <person name="Cannon S.B."/>
            <person name="Udvardi M.K."/>
            <person name="Benedito V.A."/>
            <person name="Mayer K.F."/>
            <person name="Gouzy J."/>
            <person name="Schoof H."/>
            <person name="Van de Peer Y."/>
            <person name="Proost S."/>
            <person name="Cook D.R."/>
            <person name="Meyers B.C."/>
            <person name="Spannagl M."/>
            <person name="Cheung F."/>
            <person name="De Mita S."/>
            <person name="Krishnakumar V."/>
            <person name="Gundlach H."/>
            <person name="Zhou S."/>
            <person name="Mudge J."/>
            <person name="Bharti A.K."/>
            <person name="Murray J.D."/>
            <person name="Naoumkina M.A."/>
            <person name="Rosen B."/>
            <person name="Silverstein K.A."/>
            <person name="Tang H."/>
            <person name="Rombauts S."/>
            <person name="Zhao P.X."/>
            <person name="Zhou P."/>
            <person name="Barbe V."/>
            <person name="Bardou P."/>
            <person name="Bechner M."/>
            <person name="Bellec A."/>
            <person name="Berger A."/>
            <person name="Berges H."/>
            <person name="Bidwell S."/>
            <person name="Bisseling T."/>
            <person name="Choisne N."/>
            <person name="Couloux A."/>
            <person name="Denny R."/>
            <person name="Deshpande S."/>
            <person name="Dai X."/>
            <person name="Doyle J.J."/>
            <person name="Dudez A.M."/>
            <person name="Farmer A.D."/>
            <person name="Fouteau S."/>
            <person name="Franken C."/>
            <person name="Gibelin C."/>
            <person name="Gish J."/>
            <person name="Goldstein S."/>
            <person name="Gonzalez A.J."/>
            <person name="Green P.J."/>
            <person name="Hallab A."/>
            <person name="Hartog M."/>
            <person name="Hua A."/>
            <person name="Humphray S.J."/>
            <person name="Jeong D.H."/>
            <person name="Jing Y."/>
            <person name="Jocker A."/>
            <person name="Kenton S.M."/>
            <person name="Kim D.J."/>
            <person name="Klee K."/>
            <person name="Lai H."/>
            <person name="Lang C."/>
            <person name="Lin S."/>
            <person name="Macmil S.L."/>
            <person name="Magdelenat G."/>
            <person name="Matthews L."/>
            <person name="McCorrison J."/>
            <person name="Monaghan E.L."/>
            <person name="Mun J.H."/>
            <person name="Najar F.Z."/>
            <person name="Nicholson C."/>
            <person name="Noirot C."/>
            <person name="O'Bleness M."/>
            <person name="Paule C.R."/>
            <person name="Poulain J."/>
            <person name="Prion F."/>
            <person name="Qin B."/>
            <person name="Qu C."/>
            <person name="Retzel E.F."/>
            <person name="Riddle C."/>
            <person name="Sallet E."/>
            <person name="Samain S."/>
            <person name="Samson N."/>
            <person name="Sanders I."/>
            <person name="Saurat O."/>
            <person name="Scarpelli C."/>
            <person name="Schiex T."/>
            <person name="Segurens B."/>
            <person name="Severin A.J."/>
            <person name="Sherrier D.J."/>
            <person name="Shi R."/>
            <person name="Sims S."/>
            <person name="Singer S.R."/>
            <person name="Sinharoy S."/>
            <person name="Sterck L."/>
            <person name="Viollet A."/>
            <person name="Wang B.B."/>
            <person name="Wang K."/>
            <person name="Wang M."/>
            <person name="Wang X."/>
            <person name="Warfsmann J."/>
            <person name="Weissenbach J."/>
            <person name="White D.D."/>
            <person name="White J.D."/>
            <person name="Wiley G.B."/>
            <person name="Wincker P."/>
            <person name="Xing Y."/>
            <person name="Yang L."/>
            <person name="Yao Z."/>
            <person name="Ying F."/>
            <person name="Zhai J."/>
            <person name="Zhou L."/>
            <person name="Zuber A."/>
            <person name="Denarie J."/>
            <person name="Dixon R.A."/>
            <person name="May G.D."/>
            <person name="Schwartz D.C."/>
            <person name="Rogers J."/>
            <person name="Quetier F."/>
            <person name="Town C.D."/>
            <person name="Roe B.A."/>
        </authorList>
    </citation>
    <scope>NUCLEOTIDE SEQUENCE [LARGE SCALE GENOMIC DNA]</scope>
    <source>
        <strain evidence="1">A17</strain>
        <strain evidence="2 3">cv. Jemalong A17</strain>
    </source>
</reference>
<gene>
    <name evidence="1" type="ordered locus">MTR_6g013230</name>
</gene>
<dbReference type="EnsemblPlants" id="AES74797">
    <property type="protein sequence ID" value="AES74797"/>
    <property type="gene ID" value="MTR_6g013230"/>
</dbReference>
<evidence type="ECO:0000313" key="2">
    <source>
        <dbReference type="EnsemblPlants" id="AES74797"/>
    </source>
</evidence>
<organism evidence="1 3">
    <name type="scientific">Medicago truncatula</name>
    <name type="common">Barrel medic</name>
    <name type="synonym">Medicago tribuloides</name>
    <dbReference type="NCBI Taxonomy" id="3880"/>
    <lineage>
        <taxon>Eukaryota</taxon>
        <taxon>Viridiplantae</taxon>
        <taxon>Streptophyta</taxon>
        <taxon>Embryophyta</taxon>
        <taxon>Tracheophyta</taxon>
        <taxon>Spermatophyta</taxon>
        <taxon>Magnoliopsida</taxon>
        <taxon>eudicotyledons</taxon>
        <taxon>Gunneridae</taxon>
        <taxon>Pentapetalae</taxon>
        <taxon>rosids</taxon>
        <taxon>fabids</taxon>
        <taxon>Fabales</taxon>
        <taxon>Fabaceae</taxon>
        <taxon>Papilionoideae</taxon>
        <taxon>50 kb inversion clade</taxon>
        <taxon>NPAAA clade</taxon>
        <taxon>Hologalegina</taxon>
        <taxon>IRL clade</taxon>
        <taxon>Trifolieae</taxon>
        <taxon>Medicago</taxon>
    </lineage>
</organism>
<proteinExistence type="predicted"/>
<dbReference type="PaxDb" id="3880-AES74797"/>
<reference evidence="2" key="3">
    <citation type="submission" date="2015-04" db="UniProtKB">
        <authorList>
            <consortium name="EnsemblPlants"/>
        </authorList>
    </citation>
    <scope>IDENTIFICATION</scope>
    <source>
        <strain evidence="2">cv. Jemalong A17</strain>
    </source>
</reference>
<protein>
    <submittedName>
        <fullName evidence="1 2">Uncharacterized protein</fullName>
    </submittedName>
</protein>
<dbReference type="AlphaFoldDB" id="G7KLD4"/>
<dbReference type="Proteomes" id="UP000002051">
    <property type="component" value="Chromosome 6"/>
</dbReference>
<name>G7KLD4_MEDTR</name>
<evidence type="ECO:0000313" key="1">
    <source>
        <dbReference type="EMBL" id="AES74797.2"/>
    </source>
</evidence>
<accession>G7KLD4</accession>
<evidence type="ECO:0000313" key="3">
    <source>
        <dbReference type="Proteomes" id="UP000002051"/>
    </source>
</evidence>